<accession>M3E9Q3</accession>
<dbReference type="Proteomes" id="UP000030760">
    <property type="component" value="Unassembled WGS sequence"/>
</dbReference>
<reference evidence="2" key="1">
    <citation type="journal article" date="2013" name="Genome Announc.">
        <title>Draft Genome Sequence of Streptomyces bottropensis ATCC 25435, a Bottromycin-Producing Actinomycete.</title>
        <authorList>
            <person name="Zhang H."/>
            <person name="Zhou W."/>
            <person name="Zhuang Y."/>
            <person name="Liang X."/>
            <person name="Liu T."/>
        </authorList>
    </citation>
    <scope>NUCLEOTIDE SEQUENCE [LARGE SCALE GENOMIC DNA]</scope>
    <source>
        <strain evidence="2">ATCC 25435</strain>
    </source>
</reference>
<evidence type="ECO:0000313" key="2">
    <source>
        <dbReference type="Proteomes" id="UP000030760"/>
    </source>
</evidence>
<dbReference type="EMBL" id="KB405094">
    <property type="protein sequence ID" value="EMF52896.1"/>
    <property type="molecule type" value="Genomic_DNA"/>
</dbReference>
<gene>
    <name evidence="1" type="ORF">SBD_5972</name>
</gene>
<protein>
    <submittedName>
        <fullName evidence="1">Uncharacterized protein</fullName>
    </submittedName>
</protein>
<name>M3E9Q3_9ACTN</name>
<dbReference type="AlphaFoldDB" id="M3E9Q3"/>
<proteinExistence type="predicted"/>
<evidence type="ECO:0000313" key="1">
    <source>
        <dbReference type="EMBL" id="EMF52896.1"/>
    </source>
</evidence>
<organism evidence="1 2">
    <name type="scientific">Streptomyces bottropensis ATCC 25435</name>
    <dbReference type="NCBI Taxonomy" id="1054862"/>
    <lineage>
        <taxon>Bacteria</taxon>
        <taxon>Bacillati</taxon>
        <taxon>Actinomycetota</taxon>
        <taxon>Actinomycetes</taxon>
        <taxon>Kitasatosporales</taxon>
        <taxon>Streptomycetaceae</taxon>
        <taxon>Streptomyces</taxon>
    </lineage>
</organism>
<sequence>MHTLARVEAHAHAHAHAHVHVCFAGDAEEGFPMVIAPPTTWRHRTSESCGTLIE</sequence>